<accession>A0A1I8FIH8</accession>
<sequence>AAEKASSNGQSRRRRPLCDGADPRDRSSSGSSLPAAKGAEIAGPDAACRRPSQAPAGVVLLPSAKREFRQQFYRFLCKSPLVSMLNATIAGSAAFHQQYWLEPENRLIMVGVVDILPRLHLVCLGLPHYCMGYYIHDASRCVTKALFEGSELLCPETYTWQLFANRICPIRRSGRYLGPGASLGAPGGPRHGSANFMPYSQMERMLSGRPSLLAMLAELAAEIRSPCRARSAPAGSESGSAD</sequence>
<dbReference type="GO" id="GO:0004057">
    <property type="term" value="F:arginyl-tRNA--protein transferase activity"/>
    <property type="evidence" value="ECO:0007669"/>
    <property type="project" value="TreeGrafter"/>
</dbReference>
<evidence type="ECO:0000313" key="3">
    <source>
        <dbReference type="WBParaSite" id="maker-unitig_36337-snap-gene-0.1-mRNA-1"/>
    </source>
</evidence>
<evidence type="ECO:0000256" key="1">
    <source>
        <dbReference type="SAM" id="MobiDB-lite"/>
    </source>
</evidence>
<dbReference type="WBParaSite" id="maker-unitig_36337-snap-gene-0.1-mRNA-1">
    <property type="protein sequence ID" value="maker-unitig_36337-snap-gene-0.1-mRNA-1"/>
    <property type="gene ID" value="maker-unitig_36337-snap-gene-0.1"/>
</dbReference>
<dbReference type="Proteomes" id="UP000095280">
    <property type="component" value="Unplaced"/>
</dbReference>
<organism evidence="2 3">
    <name type="scientific">Macrostomum lignano</name>
    <dbReference type="NCBI Taxonomy" id="282301"/>
    <lineage>
        <taxon>Eukaryota</taxon>
        <taxon>Metazoa</taxon>
        <taxon>Spiralia</taxon>
        <taxon>Lophotrochozoa</taxon>
        <taxon>Platyhelminthes</taxon>
        <taxon>Rhabditophora</taxon>
        <taxon>Macrostomorpha</taxon>
        <taxon>Macrostomida</taxon>
        <taxon>Macrostomidae</taxon>
        <taxon>Macrostomum</taxon>
    </lineage>
</organism>
<feature type="compositionally biased region" description="Polar residues" evidence="1">
    <location>
        <begin position="1"/>
        <end position="10"/>
    </location>
</feature>
<proteinExistence type="predicted"/>
<dbReference type="InterPro" id="IPR030700">
    <property type="entry name" value="N-end_Aminoacyl_Trfase"/>
</dbReference>
<dbReference type="PANTHER" id="PTHR21367:SF1">
    <property type="entry name" value="ARGINYL-TRNA--PROTEIN TRANSFERASE 1"/>
    <property type="match status" value="1"/>
</dbReference>
<reference evidence="3" key="1">
    <citation type="submission" date="2016-11" db="UniProtKB">
        <authorList>
            <consortium name="WormBaseParasite"/>
        </authorList>
    </citation>
    <scope>IDENTIFICATION</scope>
</reference>
<protein>
    <submittedName>
        <fullName evidence="3">ATE_C domain-containing protein</fullName>
    </submittedName>
</protein>
<keyword evidence="2" id="KW-1185">Reference proteome</keyword>
<dbReference type="AlphaFoldDB" id="A0A1I8FIH8"/>
<name>A0A1I8FIH8_9PLAT</name>
<dbReference type="GO" id="GO:0005737">
    <property type="term" value="C:cytoplasm"/>
    <property type="evidence" value="ECO:0007669"/>
    <property type="project" value="TreeGrafter"/>
</dbReference>
<dbReference type="PANTHER" id="PTHR21367">
    <property type="entry name" value="ARGININE-TRNA-PROTEIN TRANSFERASE 1"/>
    <property type="match status" value="1"/>
</dbReference>
<evidence type="ECO:0000313" key="2">
    <source>
        <dbReference type="Proteomes" id="UP000095280"/>
    </source>
</evidence>
<feature type="region of interest" description="Disordered" evidence="1">
    <location>
        <begin position="1"/>
        <end position="49"/>
    </location>
</feature>